<dbReference type="InterPro" id="IPR035986">
    <property type="entry name" value="PKD_dom_sf"/>
</dbReference>
<accession>A0A6H5HAQ4</accession>
<organism evidence="2 3">
    <name type="scientific">Nesidiocoris tenuis</name>
    <dbReference type="NCBI Taxonomy" id="355587"/>
    <lineage>
        <taxon>Eukaryota</taxon>
        <taxon>Metazoa</taxon>
        <taxon>Ecdysozoa</taxon>
        <taxon>Arthropoda</taxon>
        <taxon>Hexapoda</taxon>
        <taxon>Insecta</taxon>
        <taxon>Pterygota</taxon>
        <taxon>Neoptera</taxon>
        <taxon>Paraneoptera</taxon>
        <taxon>Hemiptera</taxon>
        <taxon>Heteroptera</taxon>
        <taxon>Panheteroptera</taxon>
        <taxon>Cimicomorpha</taxon>
        <taxon>Miridae</taxon>
        <taxon>Dicyphina</taxon>
        <taxon>Nesidiocoris</taxon>
    </lineage>
</organism>
<dbReference type="SUPFAM" id="SSF49299">
    <property type="entry name" value="PKD domain"/>
    <property type="match status" value="1"/>
</dbReference>
<dbReference type="InterPro" id="IPR029865">
    <property type="entry name" value="KIAA0319-like"/>
</dbReference>
<dbReference type="GO" id="GO:0016020">
    <property type="term" value="C:membrane"/>
    <property type="evidence" value="ECO:0007669"/>
    <property type="project" value="TreeGrafter"/>
</dbReference>
<dbReference type="EMBL" id="CADCXU010028207">
    <property type="protein sequence ID" value="CAB0014755.1"/>
    <property type="molecule type" value="Genomic_DNA"/>
</dbReference>
<dbReference type="PANTHER" id="PTHR46182">
    <property type="entry name" value="FI19480P1"/>
    <property type="match status" value="1"/>
</dbReference>
<protein>
    <recommendedName>
        <fullName evidence="4">MANSC domain-containing protein</fullName>
    </recommendedName>
</protein>
<dbReference type="OrthoDB" id="536372at2759"/>
<keyword evidence="3" id="KW-1185">Reference proteome</keyword>
<dbReference type="CDD" id="cd00146">
    <property type="entry name" value="PKD"/>
    <property type="match status" value="1"/>
</dbReference>
<name>A0A6H5HAQ4_9HEMI</name>
<gene>
    <name evidence="2" type="ORF">NTEN_LOCUS19164</name>
</gene>
<sequence length="492" mass="54010">MRDSVNKMISSHYFMYKTAMYDYVIYQSSILATAQQLWVEESSSCSGRVLQRSWTPCPSRLSDKIYAGYTPKGNKTAGKFLHVGRDLSLEACVAKCCSDEQTCNVVFMVNNTCYEKLCIFDIAMVIFWNFPGVTSHYTYKWKLLSQPGGEAGNQATSEPLGPSLKLTHLTEGVYTFKVTVTAPGKYGEAEANVTVLSQKRENESPIAIVLPPHQIVKLPNSLAVLDASSSRDDSGITKYHWELQQGPLGYQPNLSDTQTLQLRDLKKAGNYTFRLTLTDTDGATNSTLANVTVLQVPDYPPEANAGSSIVLFLPRNNVTLNGSLSSDDKGIVSWEWTKSPSDQDKAVDMQPASGVWCASVPECATRIRKTRAKLVTHSSKAQNKSKCLSQRQSNRTAKPTRTFSSRTAMGKATGPNLSETASRRSLESRPEIWSPSPRSLFDQASPGLVTNDAKRTHPITLLGVGPGLSRTGLSEQTLIARLPTMNTLPGHH</sequence>
<dbReference type="GO" id="GO:0031410">
    <property type="term" value="C:cytoplasmic vesicle"/>
    <property type="evidence" value="ECO:0007669"/>
    <property type="project" value="TreeGrafter"/>
</dbReference>
<dbReference type="Pfam" id="PF22352">
    <property type="entry name" value="K319L-like_PKD"/>
    <property type="match status" value="3"/>
</dbReference>
<proteinExistence type="predicted"/>
<dbReference type="Gene3D" id="2.60.40.10">
    <property type="entry name" value="Immunoglobulins"/>
    <property type="match status" value="3"/>
</dbReference>
<evidence type="ECO:0000313" key="3">
    <source>
        <dbReference type="Proteomes" id="UP000479000"/>
    </source>
</evidence>
<dbReference type="InterPro" id="IPR013783">
    <property type="entry name" value="Ig-like_fold"/>
</dbReference>
<dbReference type="PANTHER" id="PTHR46182:SF2">
    <property type="entry name" value="FI19480P1"/>
    <property type="match status" value="1"/>
</dbReference>
<evidence type="ECO:0008006" key="4">
    <source>
        <dbReference type="Google" id="ProtNLM"/>
    </source>
</evidence>
<evidence type="ECO:0000313" key="2">
    <source>
        <dbReference type="EMBL" id="CAB0014755.1"/>
    </source>
</evidence>
<dbReference type="AlphaFoldDB" id="A0A6H5HAQ4"/>
<dbReference type="Proteomes" id="UP000479000">
    <property type="component" value="Unassembled WGS sequence"/>
</dbReference>
<feature type="compositionally biased region" description="Polar residues" evidence="1">
    <location>
        <begin position="376"/>
        <end position="407"/>
    </location>
</feature>
<evidence type="ECO:0000256" key="1">
    <source>
        <dbReference type="SAM" id="MobiDB-lite"/>
    </source>
</evidence>
<dbReference type="GO" id="GO:0001764">
    <property type="term" value="P:neuron migration"/>
    <property type="evidence" value="ECO:0007669"/>
    <property type="project" value="TreeGrafter"/>
</dbReference>
<reference evidence="2 3" key="1">
    <citation type="submission" date="2020-02" db="EMBL/GenBank/DDBJ databases">
        <authorList>
            <person name="Ferguson B K."/>
        </authorList>
    </citation>
    <scope>NUCLEOTIDE SEQUENCE [LARGE SCALE GENOMIC DNA]</scope>
</reference>
<feature type="region of interest" description="Disordered" evidence="1">
    <location>
        <begin position="374"/>
        <end position="445"/>
    </location>
</feature>
<dbReference type="FunFam" id="2.60.40.10:FF:001655">
    <property type="entry name" value="Blast:Dyslexia-associated protein KIAA0319"/>
    <property type="match status" value="1"/>
</dbReference>
<feature type="compositionally biased region" description="Basic and acidic residues" evidence="1">
    <location>
        <begin position="421"/>
        <end position="430"/>
    </location>
</feature>